<keyword evidence="2" id="KW-1185">Reference proteome</keyword>
<protein>
    <submittedName>
        <fullName evidence="1">Uncharacterized protein</fullName>
    </submittedName>
</protein>
<comment type="caution">
    <text evidence="1">The sequence shown here is derived from an EMBL/GenBank/DDBJ whole genome shotgun (WGS) entry which is preliminary data.</text>
</comment>
<dbReference type="Proteomes" id="UP001054945">
    <property type="component" value="Unassembled WGS sequence"/>
</dbReference>
<name>A0AAV4NNV8_CAEEX</name>
<sequence>MLLGDSTRLIRSQCRLVGSFQEKKLNWAEMISGVINFVADCWAKHLSLHTLQLHQLQQFRLSTRSLKACIRKSSTHEKHASSRKMTPCAELNLPEATHSDVLRESTRLIRSQCRLVGSFQKRNSSGRK</sequence>
<evidence type="ECO:0000313" key="2">
    <source>
        <dbReference type="Proteomes" id="UP001054945"/>
    </source>
</evidence>
<organism evidence="1 2">
    <name type="scientific">Caerostris extrusa</name>
    <name type="common">Bark spider</name>
    <name type="synonym">Caerostris bankana</name>
    <dbReference type="NCBI Taxonomy" id="172846"/>
    <lineage>
        <taxon>Eukaryota</taxon>
        <taxon>Metazoa</taxon>
        <taxon>Ecdysozoa</taxon>
        <taxon>Arthropoda</taxon>
        <taxon>Chelicerata</taxon>
        <taxon>Arachnida</taxon>
        <taxon>Araneae</taxon>
        <taxon>Araneomorphae</taxon>
        <taxon>Entelegynae</taxon>
        <taxon>Araneoidea</taxon>
        <taxon>Araneidae</taxon>
        <taxon>Caerostris</taxon>
    </lineage>
</organism>
<reference evidence="1 2" key="1">
    <citation type="submission" date="2021-06" db="EMBL/GenBank/DDBJ databases">
        <title>Caerostris extrusa draft genome.</title>
        <authorList>
            <person name="Kono N."/>
            <person name="Arakawa K."/>
        </authorList>
    </citation>
    <scope>NUCLEOTIDE SEQUENCE [LARGE SCALE GENOMIC DNA]</scope>
</reference>
<dbReference type="EMBL" id="BPLR01003527">
    <property type="protein sequence ID" value="GIX85596.1"/>
    <property type="molecule type" value="Genomic_DNA"/>
</dbReference>
<accession>A0AAV4NNV8</accession>
<proteinExistence type="predicted"/>
<evidence type="ECO:0000313" key="1">
    <source>
        <dbReference type="EMBL" id="GIX85596.1"/>
    </source>
</evidence>
<dbReference type="AlphaFoldDB" id="A0AAV4NNV8"/>
<gene>
    <name evidence="1" type="ORF">CEXT_417371</name>
</gene>